<dbReference type="EMBL" id="JRKS01000016">
    <property type="protein sequence ID" value="KGJ07795.1"/>
    <property type="molecule type" value="Genomic_DNA"/>
</dbReference>
<accession>A0A099FAN1</accession>
<dbReference type="Proteomes" id="UP000029917">
    <property type="component" value="Unassembled WGS sequence"/>
</dbReference>
<reference evidence="1 2" key="1">
    <citation type="submission" date="2014-09" db="EMBL/GenBank/DDBJ databases">
        <authorList>
            <person name="McGinnis J.M."/>
            <person name="Wolfgang W.J."/>
        </authorList>
    </citation>
    <scope>NUCLEOTIDE SEQUENCE [LARGE SCALE GENOMIC DNA]</scope>
    <source>
        <strain evidence="1 2">HAMBI 3106</strain>
    </source>
</reference>
<sequence length="81" mass="9031">MLRLESVAADLADLQRDWGLDRTPLGRKNVSLPRGQMRVARRAAVRDVVARFYAEDFGRFGYDPRAEGPTPEAVRAAPHPA</sequence>
<proteinExistence type="predicted"/>
<dbReference type="AlphaFoldDB" id="A0A099FAN1"/>
<gene>
    <name evidence="1" type="ORF">IC63_07060</name>
</gene>
<organism evidence="1 2">
    <name type="scientific">Paracoccus sphaerophysae</name>
    <dbReference type="NCBI Taxonomy" id="690417"/>
    <lineage>
        <taxon>Bacteria</taxon>
        <taxon>Pseudomonadati</taxon>
        <taxon>Pseudomonadota</taxon>
        <taxon>Alphaproteobacteria</taxon>
        <taxon>Rhodobacterales</taxon>
        <taxon>Paracoccaceae</taxon>
        <taxon>Paracoccus</taxon>
    </lineage>
</organism>
<name>A0A099FAN1_9RHOB</name>
<keyword evidence="2" id="KW-1185">Reference proteome</keyword>
<evidence type="ECO:0000313" key="2">
    <source>
        <dbReference type="Proteomes" id="UP000029917"/>
    </source>
</evidence>
<protein>
    <submittedName>
        <fullName evidence="1">Uncharacterized protein</fullName>
    </submittedName>
</protein>
<evidence type="ECO:0000313" key="1">
    <source>
        <dbReference type="EMBL" id="KGJ07795.1"/>
    </source>
</evidence>
<reference evidence="1 2" key="2">
    <citation type="submission" date="2014-10" db="EMBL/GenBank/DDBJ databases">
        <title>Paracoccus sanguinis sp. nov., isolated from clinical specimens of New York State patients.</title>
        <authorList>
            <person name="Mingle L.A."/>
            <person name="Cole J.A."/>
            <person name="Lapierre P."/>
            <person name="Musser K.A."/>
        </authorList>
    </citation>
    <scope>NUCLEOTIDE SEQUENCE [LARGE SCALE GENOMIC DNA]</scope>
    <source>
        <strain evidence="1 2">HAMBI 3106</strain>
    </source>
</reference>
<comment type="caution">
    <text evidence="1">The sequence shown here is derived from an EMBL/GenBank/DDBJ whole genome shotgun (WGS) entry which is preliminary data.</text>
</comment>